<dbReference type="CDD" id="cd01357">
    <property type="entry name" value="Aspartase"/>
    <property type="match status" value="1"/>
</dbReference>
<proteinExistence type="predicted"/>
<evidence type="ECO:0000313" key="4">
    <source>
        <dbReference type="EMBL" id="TLD42234.1"/>
    </source>
</evidence>
<evidence type="ECO:0000259" key="2">
    <source>
        <dbReference type="Pfam" id="PF00206"/>
    </source>
</evidence>
<dbReference type="Pfam" id="PF00206">
    <property type="entry name" value="Lyase_1"/>
    <property type="match status" value="1"/>
</dbReference>
<dbReference type="Gene3D" id="1.10.275.10">
    <property type="entry name" value="Fumarase/aspartase (N-terminal domain)"/>
    <property type="match status" value="1"/>
</dbReference>
<dbReference type="GO" id="GO:0005829">
    <property type="term" value="C:cytosol"/>
    <property type="evidence" value="ECO:0007669"/>
    <property type="project" value="TreeGrafter"/>
</dbReference>
<gene>
    <name evidence="4" type="ORF">JETT_1477</name>
</gene>
<dbReference type="Proteomes" id="UP000319783">
    <property type="component" value="Unassembled WGS sequence"/>
</dbReference>
<dbReference type="InterPro" id="IPR022761">
    <property type="entry name" value="Fumarate_lyase_N"/>
</dbReference>
<dbReference type="PANTHER" id="PTHR42696:SF2">
    <property type="entry name" value="ASPARTATE AMMONIA-LYASE"/>
    <property type="match status" value="1"/>
</dbReference>
<sequence length="473" mass="51907">MSKRKIDSFRTEKDTLGEMRVPATVYYGIQTVRAIENFPISGQTSQPVFTLAIVHIKKATAMVNVELGCLDSRIGNMIILACDRILNGEFQEQFLVDVYQAGAGTSHHMNVNEVIANIAIEMLGGEKGDYSIVHPNDHVNYGQSTNDVYPTAMRIAALQLSKKLIKGLHILIEVFNQKAKSFDSMIKSARTHLHDAVPIRVGQEFSGYTESLFKATKGIEKASEGLKELGIGGTAVGTGINTHPEFAHKVIEKLRKMTNLDLRESKNRFEATQSSAPFVEHSGSLRTLAVELIRISNDLRLMNSGPNTGLAEIDLPAMQPGSSIMPGKVNPVIPEMMNMVCFSVLGNDMSIALAAQAGQFELNVMTPLIQHKLLDSIIILTNAARIFHEKCIYGITVNVDKCRDYAIRSLGIVTILNPIIGYSKAADIVKESMRTGKSVKEIIQQHKLIPADQLDQILSPAFMTEPHIKGASV</sequence>
<dbReference type="PRINTS" id="PR00149">
    <property type="entry name" value="FUMRATELYASE"/>
</dbReference>
<reference evidence="4 5" key="1">
    <citation type="submission" date="2019-04" db="EMBL/GenBank/DDBJ databases">
        <title>Genome of a novel bacterium Candidatus Jettenia ecosi reconstructed from metagenome of an anammox bioreactor.</title>
        <authorList>
            <person name="Mardanov A.V."/>
            <person name="Beletsky A.V."/>
            <person name="Ravin N.V."/>
            <person name="Botchkova E.A."/>
            <person name="Litti Y.V."/>
            <person name="Nozhevnikova A.N."/>
        </authorList>
    </citation>
    <scope>NUCLEOTIDE SEQUENCE [LARGE SCALE GENOMIC DNA]</scope>
    <source>
        <strain evidence="4">J2</strain>
    </source>
</reference>
<dbReference type="Gene3D" id="1.20.200.10">
    <property type="entry name" value="Fumarase/aspartase (Central domain)"/>
    <property type="match status" value="1"/>
</dbReference>
<dbReference type="NCBIfam" id="NF008909">
    <property type="entry name" value="PRK12273.1"/>
    <property type="match status" value="1"/>
</dbReference>
<evidence type="ECO:0000259" key="3">
    <source>
        <dbReference type="Pfam" id="PF10415"/>
    </source>
</evidence>
<dbReference type="Gene3D" id="1.10.40.30">
    <property type="entry name" value="Fumarase/aspartase (C-terminal domain)"/>
    <property type="match status" value="1"/>
</dbReference>
<dbReference type="InterPro" id="IPR000362">
    <property type="entry name" value="Fumarate_lyase_fam"/>
</dbReference>
<dbReference type="AlphaFoldDB" id="A0A533QBY8"/>
<accession>A0A533QBY8</accession>
<dbReference type="GO" id="GO:0008797">
    <property type="term" value="F:aspartate ammonia-lyase activity"/>
    <property type="evidence" value="ECO:0007669"/>
    <property type="project" value="TreeGrafter"/>
</dbReference>
<dbReference type="FunFam" id="1.20.200.10:FF:000001">
    <property type="entry name" value="Fumarate hydratase, mitochondrial"/>
    <property type="match status" value="1"/>
</dbReference>
<dbReference type="EMBL" id="SULG01000024">
    <property type="protein sequence ID" value="TLD42234.1"/>
    <property type="molecule type" value="Genomic_DNA"/>
</dbReference>
<keyword evidence="1" id="KW-0456">Lyase</keyword>
<dbReference type="Pfam" id="PF10415">
    <property type="entry name" value="FumaraseC_C"/>
    <property type="match status" value="1"/>
</dbReference>
<dbReference type="GO" id="GO:0006099">
    <property type="term" value="P:tricarboxylic acid cycle"/>
    <property type="evidence" value="ECO:0007669"/>
    <property type="project" value="InterPro"/>
</dbReference>
<evidence type="ECO:0000313" key="5">
    <source>
        <dbReference type="Proteomes" id="UP000319783"/>
    </source>
</evidence>
<dbReference type="FunFam" id="1.10.275.10:FF:000001">
    <property type="entry name" value="Fumarate hydratase, mitochondrial"/>
    <property type="match status" value="1"/>
</dbReference>
<dbReference type="InterPro" id="IPR020557">
    <property type="entry name" value="Fumarate_lyase_CS"/>
</dbReference>
<dbReference type="PANTHER" id="PTHR42696">
    <property type="entry name" value="ASPARTATE AMMONIA-LYASE"/>
    <property type="match status" value="1"/>
</dbReference>
<comment type="caution">
    <text evidence="4">The sequence shown here is derived from an EMBL/GenBank/DDBJ whole genome shotgun (WGS) entry which is preliminary data.</text>
</comment>
<protein>
    <submittedName>
        <fullName evidence="4">Fumarate hydratase class II</fullName>
    </submittedName>
</protein>
<name>A0A533QBY8_9BACT</name>
<dbReference type="FunFam" id="1.10.40.30:FF:000002">
    <property type="entry name" value="Fumarate hydratase class II"/>
    <property type="match status" value="1"/>
</dbReference>
<dbReference type="InterPro" id="IPR051546">
    <property type="entry name" value="Aspartate_Ammonia-Lyase"/>
</dbReference>
<dbReference type="InterPro" id="IPR018951">
    <property type="entry name" value="Fumarase_C_C"/>
</dbReference>
<dbReference type="SUPFAM" id="SSF48557">
    <property type="entry name" value="L-aspartase-like"/>
    <property type="match status" value="1"/>
</dbReference>
<feature type="domain" description="Fumarase C C-terminal" evidence="3">
    <location>
        <begin position="412"/>
        <end position="464"/>
    </location>
</feature>
<dbReference type="InterPro" id="IPR008948">
    <property type="entry name" value="L-Aspartase-like"/>
</dbReference>
<feature type="domain" description="Fumarate lyase N-terminal" evidence="2">
    <location>
        <begin position="17"/>
        <end position="346"/>
    </location>
</feature>
<organism evidence="4 5">
    <name type="scientific">Candidatus Jettenia ecosi</name>
    <dbReference type="NCBI Taxonomy" id="2494326"/>
    <lineage>
        <taxon>Bacteria</taxon>
        <taxon>Pseudomonadati</taxon>
        <taxon>Planctomycetota</taxon>
        <taxon>Candidatus Brocadiia</taxon>
        <taxon>Candidatus Brocadiales</taxon>
        <taxon>Candidatus Brocadiaceae</taxon>
        <taxon>Candidatus Jettenia</taxon>
    </lineage>
</organism>
<dbReference type="PRINTS" id="PR00145">
    <property type="entry name" value="ARGSUCLYASE"/>
</dbReference>
<evidence type="ECO:0000256" key="1">
    <source>
        <dbReference type="ARBA" id="ARBA00023239"/>
    </source>
</evidence>
<dbReference type="PROSITE" id="PS00163">
    <property type="entry name" value="FUMARATE_LYASES"/>
    <property type="match status" value="1"/>
</dbReference>
<dbReference type="InterPro" id="IPR024083">
    <property type="entry name" value="Fumarase/histidase_N"/>
</dbReference>
<dbReference type="GO" id="GO:0006531">
    <property type="term" value="P:aspartate metabolic process"/>
    <property type="evidence" value="ECO:0007669"/>
    <property type="project" value="TreeGrafter"/>
</dbReference>